<keyword evidence="1 2" id="KW-0238">DNA-binding</keyword>
<dbReference type="InterPro" id="IPR050624">
    <property type="entry name" value="HTH-type_Tx_Regulator"/>
</dbReference>
<dbReference type="EMBL" id="SLWS01000007">
    <property type="protein sequence ID" value="TCO55926.1"/>
    <property type="molecule type" value="Genomic_DNA"/>
</dbReference>
<feature type="compositionally biased region" description="Low complexity" evidence="3">
    <location>
        <begin position="7"/>
        <end position="17"/>
    </location>
</feature>
<feature type="region of interest" description="Disordered" evidence="3">
    <location>
        <begin position="1"/>
        <end position="31"/>
    </location>
</feature>
<feature type="compositionally biased region" description="Basic and acidic residues" evidence="3">
    <location>
        <begin position="19"/>
        <end position="31"/>
    </location>
</feature>
<protein>
    <submittedName>
        <fullName evidence="5">TetR family transcriptional regulator</fullName>
    </submittedName>
</protein>
<keyword evidence="6" id="KW-1185">Reference proteome</keyword>
<organism evidence="5 6">
    <name type="scientific">Actinocrispum wychmicini</name>
    <dbReference type="NCBI Taxonomy" id="1213861"/>
    <lineage>
        <taxon>Bacteria</taxon>
        <taxon>Bacillati</taxon>
        <taxon>Actinomycetota</taxon>
        <taxon>Actinomycetes</taxon>
        <taxon>Pseudonocardiales</taxon>
        <taxon>Pseudonocardiaceae</taxon>
        <taxon>Actinocrispum</taxon>
    </lineage>
</organism>
<reference evidence="5 6" key="1">
    <citation type="submission" date="2019-03" db="EMBL/GenBank/DDBJ databases">
        <title>Genomic Encyclopedia of Type Strains, Phase IV (KMG-IV): sequencing the most valuable type-strain genomes for metagenomic binning, comparative biology and taxonomic classification.</title>
        <authorList>
            <person name="Goeker M."/>
        </authorList>
    </citation>
    <scope>NUCLEOTIDE SEQUENCE [LARGE SCALE GENOMIC DNA]</scope>
    <source>
        <strain evidence="5 6">DSM 45934</strain>
    </source>
</reference>
<gene>
    <name evidence="5" type="ORF">EV192_107349</name>
</gene>
<proteinExistence type="predicted"/>
<dbReference type="PRINTS" id="PR00455">
    <property type="entry name" value="HTHTETR"/>
</dbReference>
<dbReference type="Gene3D" id="1.10.357.10">
    <property type="entry name" value="Tetracycline Repressor, domain 2"/>
    <property type="match status" value="1"/>
</dbReference>
<dbReference type="SUPFAM" id="SSF46689">
    <property type="entry name" value="Homeodomain-like"/>
    <property type="match status" value="1"/>
</dbReference>
<dbReference type="GO" id="GO:0003677">
    <property type="term" value="F:DNA binding"/>
    <property type="evidence" value="ECO:0007669"/>
    <property type="project" value="UniProtKB-UniRule"/>
</dbReference>
<feature type="DNA-binding region" description="H-T-H motif" evidence="2">
    <location>
        <begin position="57"/>
        <end position="76"/>
    </location>
</feature>
<evidence type="ECO:0000256" key="2">
    <source>
        <dbReference type="PROSITE-ProRule" id="PRU00335"/>
    </source>
</evidence>
<evidence type="ECO:0000259" key="4">
    <source>
        <dbReference type="PROSITE" id="PS50977"/>
    </source>
</evidence>
<evidence type="ECO:0000256" key="3">
    <source>
        <dbReference type="SAM" id="MobiDB-lite"/>
    </source>
</evidence>
<dbReference type="InterPro" id="IPR009057">
    <property type="entry name" value="Homeodomain-like_sf"/>
</dbReference>
<dbReference type="PANTHER" id="PTHR43479:SF11">
    <property type="entry name" value="ACREF_ENVCD OPERON REPRESSOR-RELATED"/>
    <property type="match status" value="1"/>
</dbReference>
<dbReference type="PROSITE" id="PS50977">
    <property type="entry name" value="HTH_TETR_2"/>
    <property type="match status" value="1"/>
</dbReference>
<evidence type="ECO:0000313" key="5">
    <source>
        <dbReference type="EMBL" id="TCO55926.1"/>
    </source>
</evidence>
<dbReference type="AlphaFoldDB" id="A0A4R2JGA0"/>
<dbReference type="Pfam" id="PF00440">
    <property type="entry name" value="TetR_N"/>
    <property type="match status" value="1"/>
</dbReference>
<dbReference type="Proteomes" id="UP000295680">
    <property type="component" value="Unassembled WGS sequence"/>
</dbReference>
<evidence type="ECO:0000313" key="6">
    <source>
        <dbReference type="Proteomes" id="UP000295680"/>
    </source>
</evidence>
<name>A0A4R2JGA0_9PSEU</name>
<dbReference type="PANTHER" id="PTHR43479">
    <property type="entry name" value="ACREF/ENVCD OPERON REPRESSOR-RELATED"/>
    <property type="match status" value="1"/>
</dbReference>
<dbReference type="InterPro" id="IPR001647">
    <property type="entry name" value="HTH_TetR"/>
</dbReference>
<accession>A0A4R2JGA0</accession>
<evidence type="ECO:0000256" key="1">
    <source>
        <dbReference type="ARBA" id="ARBA00023125"/>
    </source>
</evidence>
<sequence length="230" mass="25447">MRGMAQRSAPASSAPRPEGQGRRVRGLDAEQRRARRRDDLLAASLSLFGDKGYANVSIEEICQTAYVGTKSFYEHFDSKEACYLALFDQLGSTLQARVQGALADQTGTDPAGIDDFIRTFAGALMADPRIPKVLFSQSTSVSPAVERRRRANRRWAASLIETIWRQYGIIGPEAPRPWIHNVTIGLVGALFELIADWLADHDPSVEGDIESLIQPMIEFHHVVRDGLAAR</sequence>
<comment type="caution">
    <text evidence="5">The sequence shown here is derived from an EMBL/GenBank/DDBJ whole genome shotgun (WGS) entry which is preliminary data.</text>
</comment>
<feature type="domain" description="HTH tetR-type" evidence="4">
    <location>
        <begin position="34"/>
        <end position="94"/>
    </location>
</feature>